<keyword evidence="1" id="KW-0472">Membrane</keyword>
<dbReference type="SUPFAM" id="SSF158472">
    <property type="entry name" value="HAMP domain-like"/>
    <property type="match status" value="1"/>
</dbReference>
<dbReference type="InterPro" id="IPR043128">
    <property type="entry name" value="Rev_trsase/Diguanyl_cyclase"/>
</dbReference>
<evidence type="ECO:0000256" key="1">
    <source>
        <dbReference type="SAM" id="Phobius"/>
    </source>
</evidence>
<evidence type="ECO:0000259" key="4">
    <source>
        <dbReference type="PROSITE" id="PS50887"/>
    </source>
</evidence>
<reference evidence="5" key="1">
    <citation type="submission" date="2018-06" db="EMBL/GenBank/DDBJ databases">
        <authorList>
            <person name="Zhirakovskaya E."/>
        </authorList>
    </citation>
    <scope>NUCLEOTIDE SEQUENCE</scope>
</reference>
<dbReference type="SMART" id="SM00052">
    <property type="entry name" value="EAL"/>
    <property type="match status" value="1"/>
</dbReference>
<dbReference type="PANTHER" id="PTHR33121:SF70">
    <property type="entry name" value="SIGNALING PROTEIN YKOW"/>
    <property type="match status" value="1"/>
</dbReference>
<feature type="transmembrane region" description="Helical" evidence="1">
    <location>
        <begin position="14"/>
        <end position="32"/>
    </location>
</feature>
<dbReference type="InterPro" id="IPR003660">
    <property type="entry name" value="HAMP_dom"/>
</dbReference>
<dbReference type="Pfam" id="PF00563">
    <property type="entry name" value="EAL"/>
    <property type="match status" value="1"/>
</dbReference>
<dbReference type="NCBIfam" id="TIGR00254">
    <property type="entry name" value="GGDEF"/>
    <property type="match status" value="1"/>
</dbReference>
<feature type="domain" description="EAL" evidence="2">
    <location>
        <begin position="448"/>
        <end position="701"/>
    </location>
</feature>
<feature type="transmembrane region" description="Helical" evidence="1">
    <location>
        <begin position="168"/>
        <end position="186"/>
    </location>
</feature>
<dbReference type="InterPro" id="IPR001633">
    <property type="entry name" value="EAL_dom"/>
</dbReference>
<name>A0A3B0X2K3_9ZZZZ</name>
<dbReference type="InterPro" id="IPR029787">
    <property type="entry name" value="Nucleotide_cyclase"/>
</dbReference>
<dbReference type="GO" id="GO:0071111">
    <property type="term" value="F:cyclic-guanylate-specific phosphodiesterase activity"/>
    <property type="evidence" value="ECO:0007669"/>
    <property type="project" value="InterPro"/>
</dbReference>
<dbReference type="PROSITE" id="PS50887">
    <property type="entry name" value="GGDEF"/>
    <property type="match status" value="1"/>
</dbReference>
<evidence type="ECO:0000259" key="2">
    <source>
        <dbReference type="PROSITE" id="PS50883"/>
    </source>
</evidence>
<keyword evidence="1" id="KW-1133">Transmembrane helix</keyword>
<dbReference type="GO" id="GO:0007165">
    <property type="term" value="P:signal transduction"/>
    <property type="evidence" value="ECO:0007669"/>
    <property type="project" value="InterPro"/>
</dbReference>
<dbReference type="CDD" id="cd06225">
    <property type="entry name" value="HAMP"/>
    <property type="match status" value="1"/>
</dbReference>
<dbReference type="SMART" id="SM00304">
    <property type="entry name" value="HAMP"/>
    <property type="match status" value="1"/>
</dbReference>
<dbReference type="Gene3D" id="3.30.70.270">
    <property type="match status" value="1"/>
</dbReference>
<organism evidence="5">
    <name type="scientific">hydrothermal vent metagenome</name>
    <dbReference type="NCBI Taxonomy" id="652676"/>
    <lineage>
        <taxon>unclassified sequences</taxon>
        <taxon>metagenomes</taxon>
        <taxon>ecological metagenomes</taxon>
    </lineage>
</organism>
<dbReference type="AlphaFoldDB" id="A0A3B0X2K3"/>
<dbReference type="PROSITE" id="PS50883">
    <property type="entry name" value="EAL"/>
    <property type="match status" value="1"/>
</dbReference>
<proteinExistence type="predicted"/>
<dbReference type="SUPFAM" id="SSF55073">
    <property type="entry name" value="Nucleotide cyclase"/>
    <property type="match status" value="1"/>
</dbReference>
<sequence>MKPEKKYFRIGDQFVIIIAIVIFLTLLSNAFIQYNNEKDRLYNNLLQQGNSIGKLLTSISIEPLLIYDNQTINDFAKNTTNQKNIVYTIYIDNKNNAITQYFDINNKDIIEIDSSIPIVIFNELKKNNNIIHLSFPIFFEKKILATLKIGLDKTHLKNIPYKNLTHKIYSSLIFGLIIGIGIYIGFQKKVCNPIKILNKSAHDIIKFNFDDQIKIKGNNELSELANTFNLMRTSLKEAVLGREKALYEMAKLNESLEIRVRERTNKLEDLNIQITHQSMHDPLTGLPNRNLIIDHLNKAIYYSQRNKSQFAVFILDLNNFKEINDTLGHPEGDIVLKEVSKRIPGALRKSDTIGRLGGDEFAFVLPDINEKNAIIVAQKIVDTLKPSFKLTTQSVEIGASIGISLYPIHGEDQSSLIRHADIAMYESKRHGNNVTFYNNNFNKYTSQRLALMTDLKKALENDELELHYQPQMHLKTHQIYGVEALLRWNHSEQGYIPPDQFIYIAENSGLINTLSDWVLNAALQQLKKWQKINLPLDISINISAKNLQDPTFPDKIFALINKHQVDPNYIKLEFTEGTIMSNPEVVLNLINYEKLKGIRYSIDDFGTGYSSLSYLKELTIDEVKIDKSFVFDMDESDKNTSIVKSIIDLTHNLGHIVVAEGVENENILQALNRLGCDSIQGYYISKAIPSTQIPEFVNNYNQH</sequence>
<dbReference type="CDD" id="cd01949">
    <property type="entry name" value="GGDEF"/>
    <property type="match status" value="1"/>
</dbReference>
<dbReference type="PANTHER" id="PTHR33121">
    <property type="entry name" value="CYCLIC DI-GMP PHOSPHODIESTERASE PDEF"/>
    <property type="match status" value="1"/>
</dbReference>
<dbReference type="FunFam" id="3.30.70.270:FF:000001">
    <property type="entry name" value="Diguanylate cyclase domain protein"/>
    <property type="match status" value="1"/>
</dbReference>
<evidence type="ECO:0000259" key="3">
    <source>
        <dbReference type="PROSITE" id="PS50885"/>
    </source>
</evidence>
<dbReference type="Gene3D" id="3.20.20.450">
    <property type="entry name" value="EAL domain"/>
    <property type="match status" value="1"/>
</dbReference>
<protein>
    <submittedName>
        <fullName evidence="5">Diguanylate cyclase/phosphodiesterase (GGDEF &amp; EAL domains) with PAS/PAC sensor(S)</fullName>
    </submittedName>
</protein>
<dbReference type="InterPro" id="IPR035919">
    <property type="entry name" value="EAL_sf"/>
</dbReference>
<dbReference type="CDD" id="cd01948">
    <property type="entry name" value="EAL"/>
    <property type="match status" value="1"/>
</dbReference>
<keyword evidence="1" id="KW-0812">Transmembrane</keyword>
<dbReference type="InterPro" id="IPR050706">
    <property type="entry name" value="Cyclic-di-GMP_PDE-like"/>
</dbReference>
<dbReference type="Pfam" id="PF00990">
    <property type="entry name" value="GGDEF"/>
    <property type="match status" value="1"/>
</dbReference>
<evidence type="ECO:0000313" key="5">
    <source>
        <dbReference type="EMBL" id="VAW57147.1"/>
    </source>
</evidence>
<dbReference type="SUPFAM" id="SSF141868">
    <property type="entry name" value="EAL domain-like"/>
    <property type="match status" value="1"/>
</dbReference>
<gene>
    <name evidence="5" type="ORF">MNBD_GAMMA07-1982</name>
</gene>
<dbReference type="InterPro" id="IPR000160">
    <property type="entry name" value="GGDEF_dom"/>
</dbReference>
<dbReference type="GO" id="GO:0016020">
    <property type="term" value="C:membrane"/>
    <property type="evidence" value="ECO:0007669"/>
    <property type="project" value="InterPro"/>
</dbReference>
<accession>A0A3B0X2K3</accession>
<dbReference type="SMART" id="SM00267">
    <property type="entry name" value="GGDEF"/>
    <property type="match status" value="1"/>
</dbReference>
<dbReference type="EMBL" id="UOFF01000344">
    <property type="protein sequence ID" value="VAW57147.1"/>
    <property type="molecule type" value="Genomic_DNA"/>
</dbReference>
<feature type="domain" description="HAMP" evidence="3">
    <location>
        <begin position="188"/>
        <end position="240"/>
    </location>
</feature>
<feature type="domain" description="GGDEF" evidence="4">
    <location>
        <begin position="308"/>
        <end position="440"/>
    </location>
</feature>
<dbReference type="PROSITE" id="PS50885">
    <property type="entry name" value="HAMP"/>
    <property type="match status" value="1"/>
</dbReference>
<dbReference type="Gene3D" id="6.10.340.10">
    <property type="match status" value="1"/>
</dbReference>